<dbReference type="EMBL" id="KP007360">
    <property type="protein sequence ID" value="AIZ02107.1"/>
    <property type="molecule type" value="Genomic_DNA"/>
</dbReference>
<gene>
    <name evidence="2" type="ORF">VR20_049</name>
</gene>
<dbReference type="GO" id="GO:0006260">
    <property type="term" value="P:DNA replication"/>
    <property type="evidence" value="ECO:0007669"/>
    <property type="project" value="InterPro"/>
</dbReference>
<proteinExistence type="inferred from homology"/>
<name>A0A0A7HBQ7_9CAUD</name>
<comment type="function">
    <text evidence="1">Forms the sliding-clamp-loader together with the small subunit. The clamp loader holds the clamp in an open conformation and places it onto the DNA.</text>
</comment>
<dbReference type="Proteomes" id="UP000030716">
    <property type="component" value="Segment"/>
</dbReference>
<evidence type="ECO:0000313" key="3">
    <source>
        <dbReference type="Proteomes" id="UP000030716"/>
    </source>
</evidence>
<accession>A0A0A7HBQ7</accession>
<evidence type="ECO:0000256" key="1">
    <source>
        <dbReference type="HAMAP-Rule" id="MF_04163"/>
    </source>
</evidence>
<keyword evidence="1" id="KW-1194">Viral DNA replication</keyword>
<organism evidence="2 3">
    <name type="scientific">Escherichia phage vB_EcoM_VR20</name>
    <dbReference type="NCBI Taxonomy" id="1567027"/>
    <lineage>
        <taxon>Viruses</taxon>
        <taxon>Duplodnaviria</taxon>
        <taxon>Heunggongvirae</taxon>
        <taxon>Uroviricota</taxon>
        <taxon>Caudoviricetes</taxon>
        <taxon>Pantevenvirales</taxon>
        <taxon>Straboviridae</taxon>
        <taxon>Tevenvirinae</taxon>
        <taxon>Gaprivervirus</taxon>
        <taxon>Gaprivervirus vr20</taxon>
    </lineage>
</organism>
<dbReference type="RefSeq" id="YP_009207228.1">
    <property type="nucleotide sequence ID" value="NC_028894.1"/>
</dbReference>
<comment type="subunit">
    <text evidence="1">The sliding-clamp-loader consists of 4 large subunits and 1 small subunit. Interacts with the sliding clamp; this interaction allows the sliding-clamp-loader to open the sliding clamp. Part of the replicase complex that includes the DNA polymerase, the polymerase clamp, the clamp loader complex, the single-stranded DNA binding protein, the primase, the helicase and the helicase assembly factor.</text>
</comment>
<dbReference type="Gene3D" id="1.20.272.50">
    <property type="entry name" value="Bacteriophage clamp loader A subunit, A' domain"/>
    <property type="match status" value="1"/>
</dbReference>
<dbReference type="Gene3D" id="1.10.8.700">
    <property type="entry name" value="Bacteriophage clamp loader A subunit, A domain"/>
    <property type="match status" value="1"/>
</dbReference>
<dbReference type="KEGG" id="vg:26633727"/>
<reference evidence="2 3" key="1">
    <citation type="submission" date="2014-10" db="EMBL/GenBank/DDBJ databases">
        <title>VR bacteriophages - a small but diverse group of low-temperature viruses.</title>
        <authorList>
            <person name="Kaliniene L."/>
            <person name="Meskys R."/>
            <person name="Simoliunas E."/>
            <person name="Zajanckauskaite A."/>
            <person name="Truncaite L."/>
        </authorList>
    </citation>
    <scope>NUCLEOTIDE SEQUENCE [LARGE SCALE GENOMIC DNA]</scope>
</reference>
<dbReference type="OrthoDB" id="12022at10239"/>
<dbReference type="GO" id="GO:0003677">
    <property type="term" value="F:DNA binding"/>
    <property type="evidence" value="ECO:0007669"/>
    <property type="project" value="UniProtKB-UniRule"/>
</dbReference>
<evidence type="ECO:0000313" key="2">
    <source>
        <dbReference type="EMBL" id="AIZ02107.1"/>
    </source>
</evidence>
<dbReference type="GeneID" id="26633727"/>
<keyword evidence="3" id="KW-1185">Reference proteome</keyword>
<dbReference type="GO" id="GO:0003689">
    <property type="term" value="F:DNA clamp loader activity"/>
    <property type="evidence" value="ECO:0007669"/>
    <property type="project" value="UniProtKB-UniRule"/>
</dbReference>
<protein>
    <recommendedName>
        <fullName evidence="1">Sliding-clamp-loader small subunit</fullName>
    </recommendedName>
    <alternativeName>
        <fullName evidence="1">Clamp loader gp62 subunit</fullName>
    </alternativeName>
</protein>
<comment type="similarity">
    <text evidence="1">Belongs to the Tevenvirinae sliding-clamp-loader small subunit family.</text>
</comment>
<sequence length="192" mass="22287">MAVSLFDDDVQLNEHEVAWKSRDFNKIQELSDSYKEKAENELFAILNDITVSKKPRNLIQSENYNKFWLDNALSQHVDCIMQVNVMNLIGSGLTDQQHYNYLLHAVPQGKRYGKWAKAEPDVVNVQLVLKLLMKYYTINADDALMYMETLKVKGSLKDVLKKTKGLVTDEFLKTVTSNVKEQKEIKKQILEW</sequence>
<keyword evidence="1" id="KW-0238">DNA-binding</keyword>
<dbReference type="Pfam" id="PF16790">
    <property type="entry name" value="Phage_clamp_A"/>
    <property type="match status" value="1"/>
</dbReference>
<dbReference type="Gene3D" id="6.10.250.1260">
    <property type="match status" value="1"/>
</dbReference>
<dbReference type="GO" id="GO:0039693">
    <property type="term" value="P:viral DNA genome replication"/>
    <property type="evidence" value="ECO:0007669"/>
    <property type="project" value="UniProtKB-UniRule"/>
</dbReference>
<dbReference type="InterPro" id="IPR031868">
    <property type="entry name" value="Phage_clamp_gp62"/>
</dbReference>
<dbReference type="HAMAP" id="MF_04163">
    <property type="entry name" value="T4_Clamp_Loader_S"/>
    <property type="match status" value="1"/>
</dbReference>
<dbReference type="SMR" id="A0A0A7HBQ7"/>
<keyword evidence="1" id="KW-0235">DNA replication</keyword>